<comment type="function">
    <text evidence="4">RNA-binding nucleolar protein required for pre-rRNA processing. Involved in production of 18S rRNA and assembly of small ribosomal subunit.</text>
</comment>
<dbReference type="PANTHER" id="PTHR13102">
    <property type="entry name" value="NUCLEOLAR PROTEIN 9"/>
    <property type="match status" value="1"/>
</dbReference>
<evidence type="ECO:0000256" key="3">
    <source>
        <dbReference type="ARBA" id="ARBA00022737"/>
    </source>
</evidence>
<dbReference type="InterPro" id="IPR001313">
    <property type="entry name" value="Pumilio_RNA-bd_rpt"/>
</dbReference>
<evidence type="ECO:0000256" key="2">
    <source>
        <dbReference type="ARBA" id="ARBA00016427"/>
    </source>
</evidence>
<dbReference type="SUPFAM" id="SSF48371">
    <property type="entry name" value="ARM repeat"/>
    <property type="match status" value="1"/>
</dbReference>
<evidence type="ECO:0000313" key="9">
    <source>
        <dbReference type="Proteomes" id="UP001271007"/>
    </source>
</evidence>
<keyword evidence="9" id="KW-1185">Reference proteome</keyword>
<dbReference type="GO" id="GO:0016829">
    <property type="term" value="F:lyase activity"/>
    <property type="evidence" value="ECO:0007669"/>
    <property type="project" value="UniProtKB-KW"/>
</dbReference>
<proteinExistence type="predicted"/>
<dbReference type="GO" id="GO:0000056">
    <property type="term" value="P:ribosomal small subunit export from nucleus"/>
    <property type="evidence" value="ECO:0007669"/>
    <property type="project" value="TreeGrafter"/>
</dbReference>
<feature type="compositionally biased region" description="Basic and acidic residues" evidence="7">
    <location>
        <begin position="696"/>
        <end position="710"/>
    </location>
</feature>
<name>A0AAJ0DIW5_9PEZI</name>
<dbReference type="InterPro" id="IPR011989">
    <property type="entry name" value="ARM-like"/>
</dbReference>
<dbReference type="GO" id="GO:0005730">
    <property type="term" value="C:nucleolus"/>
    <property type="evidence" value="ECO:0007669"/>
    <property type="project" value="UniProtKB-SubCell"/>
</dbReference>
<dbReference type="GO" id="GO:0000472">
    <property type="term" value="P:endonucleolytic cleavage to generate mature 5'-end of SSU-rRNA from (SSU-rRNA, 5.8S rRNA, LSU-rRNA)"/>
    <property type="evidence" value="ECO:0007669"/>
    <property type="project" value="TreeGrafter"/>
</dbReference>
<feature type="compositionally biased region" description="Polar residues" evidence="7">
    <location>
        <begin position="194"/>
        <end position="207"/>
    </location>
</feature>
<reference evidence="8" key="1">
    <citation type="submission" date="2023-04" db="EMBL/GenBank/DDBJ databases">
        <title>Black Yeasts Isolated from many extreme environments.</title>
        <authorList>
            <person name="Coleine C."/>
            <person name="Stajich J.E."/>
            <person name="Selbmann L."/>
        </authorList>
    </citation>
    <scope>NUCLEOTIDE SEQUENCE</scope>
    <source>
        <strain evidence="8">CCFEE 5312</strain>
    </source>
</reference>
<accession>A0AAJ0DIW5</accession>
<gene>
    <name evidence="8" type="primary">GAD2_2</name>
    <name evidence="8" type="ORF">LTR09_004096</name>
</gene>
<dbReference type="GO" id="GO:0000480">
    <property type="term" value="P:endonucleolytic cleavage in 5'-ETS of tricistronic rRNA transcript (SSU-rRNA, 5.8S rRNA, LSU-rRNA)"/>
    <property type="evidence" value="ECO:0007669"/>
    <property type="project" value="TreeGrafter"/>
</dbReference>
<dbReference type="GO" id="GO:0030688">
    <property type="term" value="C:preribosome, small subunit precursor"/>
    <property type="evidence" value="ECO:0007669"/>
    <property type="project" value="TreeGrafter"/>
</dbReference>
<dbReference type="Gene3D" id="1.25.10.10">
    <property type="entry name" value="Leucine-rich Repeat Variant"/>
    <property type="match status" value="3"/>
</dbReference>
<dbReference type="Proteomes" id="UP001271007">
    <property type="component" value="Unassembled WGS sequence"/>
</dbReference>
<organism evidence="8 9">
    <name type="scientific">Extremus antarcticus</name>
    <dbReference type="NCBI Taxonomy" id="702011"/>
    <lineage>
        <taxon>Eukaryota</taxon>
        <taxon>Fungi</taxon>
        <taxon>Dikarya</taxon>
        <taxon>Ascomycota</taxon>
        <taxon>Pezizomycotina</taxon>
        <taxon>Dothideomycetes</taxon>
        <taxon>Dothideomycetidae</taxon>
        <taxon>Mycosphaerellales</taxon>
        <taxon>Extremaceae</taxon>
        <taxon>Extremus</taxon>
    </lineage>
</organism>
<dbReference type="Pfam" id="PF22493">
    <property type="entry name" value="PUF_NOP9"/>
    <property type="match status" value="1"/>
</dbReference>
<evidence type="ECO:0000256" key="7">
    <source>
        <dbReference type="SAM" id="MobiDB-lite"/>
    </source>
</evidence>
<dbReference type="PANTHER" id="PTHR13102:SF0">
    <property type="entry name" value="NUCLEOLAR PROTEIN 9"/>
    <property type="match status" value="1"/>
</dbReference>
<feature type="region of interest" description="Disordered" evidence="7">
    <location>
        <begin position="188"/>
        <end position="207"/>
    </location>
</feature>
<sequence length="749" mass="82899">MPQANKKRGRRMEGKKRKLEDDDVHGDPELAESSTKRRKSATANGDAEVANISHIAFEDGADDQADGYPQAEKAFFGVLDDEEQEYFKKADSMLEGNAFADHEERMLFLANVYREADGKELKIAQSQSCSRLMERLIQLSTAAQLKALFEKFGGNFIHLVSHRFASHCCEALFLRSAPAVTEELLAGSKDKQNESATDSANGDEQSASMESLYLRTLAELEGNMGYLLTDRYASHVLRVLLLVLSGEEMDTASTKQLLQSKRKETNAVQGVGLAIQSLDKARSVPESFGQALENVIATSIAGLGTEQLRALATHPNGNPTLQLLLKLELAHYGKQRGKDENSIIRKLLPDDPIKADTGSARFINGLVYDTIGSHLVEQIIQHAPAKMFKNLYSEFFKEKLATYARNEVAGYVVCRVLERLGHDDLLEAHEQLIPVVTPLLQRGRTVVVRTLIERCTVRNIDTQTIAVQVFNTWNDSENFEVKKLLKWGHGLDVDEANTPVDSVQSSSANEAEAADFKRSSEPMKAHFNILAQAMLLVPGSLSGLVLDSLIMLEPVTLINMSKDNIVSRTLQTALTSRNASIIIVRKLIQRFYGHVADMALDKAASHVVDCMWEGTHGLAFIRERIAEELAETEGQMRESSYGRAVWKNWKMDLYKRRRQDWIKQSKVKASNDGFQSFAELDENKESTGIAKTPIEIARERHAKNKDSEKKKEKKKSKSSASRPIIAPSGAPSGVATGVNAVPTAAAASS</sequence>
<dbReference type="GO" id="GO:0003723">
    <property type="term" value="F:RNA binding"/>
    <property type="evidence" value="ECO:0007669"/>
    <property type="project" value="InterPro"/>
</dbReference>
<protein>
    <recommendedName>
        <fullName evidence="2">Nucleolar protein 9</fullName>
    </recommendedName>
    <alternativeName>
        <fullName evidence="5 6">Pumilio domain-containing protein NOP9</fullName>
    </alternativeName>
</protein>
<comment type="caution">
    <text evidence="8">The sequence shown here is derived from an EMBL/GenBank/DDBJ whole genome shotgun (WGS) entry which is preliminary data.</text>
</comment>
<evidence type="ECO:0000256" key="1">
    <source>
        <dbReference type="ARBA" id="ARBA00004604"/>
    </source>
</evidence>
<comment type="subcellular location">
    <subcellularLocation>
        <location evidence="1">Nucleus</location>
        <location evidence="1">Nucleolus</location>
    </subcellularLocation>
</comment>
<dbReference type="GO" id="GO:0000447">
    <property type="term" value="P:endonucleolytic cleavage in ITS1 to separate SSU-rRNA from 5.8S rRNA and LSU-rRNA from tricistronic rRNA transcript (SSU-rRNA, 5.8S rRNA, LSU-rRNA)"/>
    <property type="evidence" value="ECO:0007669"/>
    <property type="project" value="TreeGrafter"/>
</dbReference>
<evidence type="ECO:0000256" key="6">
    <source>
        <dbReference type="ARBA" id="ARBA00031929"/>
    </source>
</evidence>
<dbReference type="InterPro" id="IPR016024">
    <property type="entry name" value="ARM-type_fold"/>
</dbReference>
<evidence type="ECO:0000256" key="5">
    <source>
        <dbReference type="ARBA" id="ARBA00030932"/>
    </source>
</evidence>
<evidence type="ECO:0000313" key="8">
    <source>
        <dbReference type="EMBL" id="KAK3054937.1"/>
    </source>
</evidence>
<feature type="region of interest" description="Disordered" evidence="7">
    <location>
        <begin position="1"/>
        <end position="45"/>
    </location>
</feature>
<keyword evidence="8" id="KW-0456">Lyase</keyword>
<dbReference type="AlphaFoldDB" id="A0AAJ0DIW5"/>
<dbReference type="InterPro" id="IPR040000">
    <property type="entry name" value="NOP9"/>
</dbReference>
<evidence type="ECO:0000256" key="4">
    <source>
        <dbReference type="ARBA" id="ARBA00024893"/>
    </source>
</evidence>
<dbReference type="EMBL" id="JAWDJX010000010">
    <property type="protein sequence ID" value="KAK3054937.1"/>
    <property type="molecule type" value="Genomic_DNA"/>
</dbReference>
<feature type="compositionally biased region" description="Basic residues" evidence="7">
    <location>
        <begin position="1"/>
        <end position="17"/>
    </location>
</feature>
<dbReference type="GO" id="GO:0030686">
    <property type="term" value="C:90S preribosome"/>
    <property type="evidence" value="ECO:0007669"/>
    <property type="project" value="TreeGrafter"/>
</dbReference>
<feature type="region of interest" description="Disordered" evidence="7">
    <location>
        <begin position="689"/>
        <end position="749"/>
    </location>
</feature>
<dbReference type="SMART" id="SM00025">
    <property type="entry name" value="Pumilio"/>
    <property type="match status" value="6"/>
</dbReference>
<keyword evidence="3" id="KW-0677">Repeat</keyword>